<evidence type="ECO:0000313" key="1">
    <source>
        <dbReference type="EMBL" id="KAF3501334.1"/>
    </source>
</evidence>
<comment type="caution">
    <text evidence="1">The sequence shown here is derived from an EMBL/GenBank/DDBJ whole genome shotgun (WGS) entry which is preliminary data.</text>
</comment>
<reference evidence="1" key="1">
    <citation type="submission" date="2019-12" db="EMBL/GenBank/DDBJ databases">
        <title>Genome sequencing and annotation of Brassica cretica.</title>
        <authorList>
            <person name="Studholme D.J."/>
            <person name="Sarris P."/>
        </authorList>
    </citation>
    <scope>NUCLEOTIDE SEQUENCE</scope>
    <source>
        <strain evidence="1">PFS-109/04</strain>
        <tissue evidence="1">Leaf</tissue>
    </source>
</reference>
<dbReference type="EMBL" id="QGKX02001621">
    <property type="protein sequence ID" value="KAF3501334.1"/>
    <property type="molecule type" value="Genomic_DNA"/>
</dbReference>
<dbReference type="AlphaFoldDB" id="A0A8S9N8R0"/>
<evidence type="ECO:0000313" key="2">
    <source>
        <dbReference type="Proteomes" id="UP000712600"/>
    </source>
</evidence>
<gene>
    <name evidence="1" type="ORF">F2Q69_00040452</name>
</gene>
<accession>A0A8S9N8R0</accession>
<dbReference type="Proteomes" id="UP000712600">
    <property type="component" value="Unassembled WGS sequence"/>
</dbReference>
<organism evidence="1 2">
    <name type="scientific">Brassica cretica</name>
    <name type="common">Mustard</name>
    <dbReference type="NCBI Taxonomy" id="69181"/>
    <lineage>
        <taxon>Eukaryota</taxon>
        <taxon>Viridiplantae</taxon>
        <taxon>Streptophyta</taxon>
        <taxon>Embryophyta</taxon>
        <taxon>Tracheophyta</taxon>
        <taxon>Spermatophyta</taxon>
        <taxon>Magnoliopsida</taxon>
        <taxon>eudicotyledons</taxon>
        <taxon>Gunneridae</taxon>
        <taxon>Pentapetalae</taxon>
        <taxon>rosids</taxon>
        <taxon>malvids</taxon>
        <taxon>Brassicales</taxon>
        <taxon>Brassicaceae</taxon>
        <taxon>Brassiceae</taxon>
        <taxon>Brassica</taxon>
    </lineage>
</organism>
<name>A0A8S9N8R0_BRACR</name>
<protein>
    <submittedName>
        <fullName evidence="1">Uncharacterized protein</fullName>
    </submittedName>
</protein>
<sequence>MTSGSKGAAAWETTTVRVQMLKTTKKKREYVITQTELRARRRWPWASPALRYTKIEAQSQELFFDAGKASGRRRRDLGSDVFLLPSSALSASIHAIVFLFGGPLVDDSFKRTSSVPIIFNHRAPPLRRSYFLGLTAAKLSTVEVNLASSPPSLPSLVLGFGRVSLSARVSTPEFHHSRTSPLWTISTRSRPTSHQCFYGAKLHRLNCCLLVTTGPIVVQECCFARFTHDYFTAASLSHYAVSSIDGSSQSRICGLSDLLVARTIVQECGFVRFINYITAAPPSQYAVSSIDGSSHSQLRDLQIGIVARKPNHPEAFYLLSDVCSHMIWLNKCDDCMLRSLSVTNYWTRHANVEFRGLDPIKSSALSSNFILRASLEAKLELEIHLVSSVSLVGFKADCACFNVISSQIGLRTVNVAYGSGAFHLKFLPVNIPTSYRCINVVFDYQLFFRTIAMGTKVELSFGFLHFAEHDSPLDGFIFNCFVMFSSFILTSSMSPGSFASVVNFYAL</sequence>
<proteinExistence type="predicted"/>